<dbReference type="GeneID" id="30200904"/>
<evidence type="ECO:0000313" key="3">
    <source>
        <dbReference type="Proteomes" id="UP000094112"/>
    </source>
</evidence>
<evidence type="ECO:0000313" key="2">
    <source>
        <dbReference type="EMBL" id="ODQ57886.1"/>
    </source>
</evidence>
<evidence type="ECO:0000256" key="1">
    <source>
        <dbReference type="SAM" id="MobiDB-lite"/>
    </source>
</evidence>
<dbReference type="AlphaFoldDB" id="A0A1E3NXJ7"/>
<proteinExistence type="predicted"/>
<dbReference type="EMBL" id="KV454212">
    <property type="protein sequence ID" value="ODQ57886.1"/>
    <property type="molecule type" value="Genomic_DNA"/>
</dbReference>
<feature type="region of interest" description="Disordered" evidence="1">
    <location>
        <begin position="120"/>
        <end position="149"/>
    </location>
</feature>
<accession>A0A1E3NXJ7</accession>
<keyword evidence="3" id="KW-1185">Reference proteome</keyword>
<reference evidence="2 3" key="1">
    <citation type="journal article" date="2016" name="Proc. Natl. Acad. Sci. U.S.A.">
        <title>Comparative genomics of biotechnologically important yeasts.</title>
        <authorList>
            <person name="Riley R."/>
            <person name="Haridas S."/>
            <person name="Wolfe K.H."/>
            <person name="Lopes M.R."/>
            <person name="Hittinger C.T."/>
            <person name="Goeker M."/>
            <person name="Salamov A.A."/>
            <person name="Wisecaver J.H."/>
            <person name="Long T.M."/>
            <person name="Calvey C.H."/>
            <person name="Aerts A.L."/>
            <person name="Barry K.W."/>
            <person name="Choi C."/>
            <person name="Clum A."/>
            <person name="Coughlan A.Y."/>
            <person name="Deshpande S."/>
            <person name="Douglass A.P."/>
            <person name="Hanson S.J."/>
            <person name="Klenk H.-P."/>
            <person name="LaButti K.M."/>
            <person name="Lapidus A."/>
            <person name="Lindquist E.A."/>
            <person name="Lipzen A.M."/>
            <person name="Meier-Kolthoff J.P."/>
            <person name="Ohm R.A."/>
            <person name="Otillar R.P."/>
            <person name="Pangilinan J.L."/>
            <person name="Peng Y."/>
            <person name="Rokas A."/>
            <person name="Rosa C.A."/>
            <person name="Scheuner C."/>
            <person name="Sibirny A.A."/>
            <person name="Slot J.C."/>
            <person name="Stielow J.B."/>
            <person name="Sun H."/>
            <person name="Kurtzman C.P."/>
            <person name="Blackwell M."/>
            <person name="Grigoriev I.V."/>
            <person name="Jeffries T.W."/>
        </authorList>
    </citation>
    <scope>NUCLEOTIDE SEQUENCE [LARGE SCALE GENOMIC DNA]</scope>
    <source>
        <strain evidence="3">ATCC 58044 / CBS 1984 / NCYC 433 / NRRL Y-366-8</strain>
    </source>
</reference>
<dbReference type="Proteomes" id="UP000094112">
    <property type="component" value="Unassembled WGS sequence"/>
</dbReference>
<feature type="compositionally biased region" description="Polar residues" evidence="1">
    <location>
        <begin position="140"/>
        <end position="149"/>
    </location>
</feature>
<gene>
    <name evidence="2" type="ORF">WICANDRAFT_64039</name>
</gene>
<feature type="compositionally biased region" description="Basic and acidic residues" evidence="1">
    <location>
        <begin position="123"/>
        <end position="134"/>
    </location>
</feature>
<dbReference type="RefSeq" id="XP_019037093.1">
    <property type="nucleotide sequence ID" value="XM_019183658.1"/>
</dbReference>
<name>A0A1E3NXJ7_WICAA</name>
<feature type="region of interest" description="Disordered" evidence="1">
    <location>
        <begin position="315"/>
        <end position="346"/>
    </location>
</feature>
<protein>
    <submittedName>
        <fullName evidence="2">Uncharacterized protein</fullName>
    </submittedName>
</protein>
<sequence>MSSPTQVNDEYSNLYEYYGEELEGYRFFENGTQDYNGEPERVEYYYSQGERVYIVPFYLGLGFQQPEVIEISPSSSPILKSETEMDNEPEVIDLTTPEAIVIDDDESEPQVDATTNIEVESNESFKRRLGKQDEPIDVTDGNSSDDSASTYLASEYKGDLSEYFKFKKSKKNPTDVPNSYPIAPVSIHSSVLPTDNSGYKNNKSIKEWLENVPNVGNNNQLELNPNFIFEDTQAHFQDHSSIDSSSTFNQSINSLDEVLLDQQYEYNDEYGSGTESIEKTILEDETLSVIDFGAIDELQDRLKSHNPYKGYTIDLERPLEEDDDDASSVGSSNYHSCPEFSTGEAL</sequence>
<organism evidence="2 3">
    <name type="scientific">Wickerhamomyces anomalus (strain ATCC 58044 / CBS 1984 / NCYC 433 / NRRL Y-366-8)</name>
    <name type="common">Yeast</name>
    <name type="synonym">Hansenula anomala</name>
    <dbReference type="NCBI Taxonomy" id="683960"/>
    <lineage>
        <taxon>Eukaryota</taxon>
        <taxon>Fungi</taxon>
        <taxon>Dikarya</taxon>
        <taxon>Ascomycota</taxon>
        <taxon>Saccharomycotina</taxon>
        <taxon>Saccharomycetes</taxon>
        <taxon>Phaffomycetales</taxon>
        <taxon>Wickerhamomycetaceae</taxon>
        <taxon>Wickerhamomyces</taxon>
    </lineage>
</organism>